<dbReference type="Proteomes" id="UP000001514">
    <property type="component" value="Unassembled WGS sequence"/>
</dbReference>
<feature type="domain" description="VHS" evidence="3">
    <location>
        <begin position="34"/>
        <end position="162"/>
    </location>
</feature>
<dbReference type="InterPro" id="IPR044836">
    <property type="entry name" value="TOL_plant"/>
</dbReference>
<dbReference type="Gene3D" id="1.25.40.90">
    <property type="match status" value="1"/>
</dbReference>
<dbReference type="HOGENOM" id="CLU_038212_0_0_1"/>
<dbReference type="InterPro" id="IPR008942">
    <property type="entry name" value="ENTH_VHS"/>
</dbReference>
<dbReference type="SUPFAM" id="SSF48464">
    <property type="entry name" value="ENTH/VHS domain"/>
    <property type="match status" value="1"/>
</dbReference>
<dbReference type="OMA" id="EWDSHKD"/>
<gene>
    <name evidence="4" type="ORF">SELMODRAFT_67275</name>
</gene>
<dbReference type="GO" id="GO:0035091">
    <property type="term" value="F:phosphatidylinositol binding"/>
    <property type="evidence" value="ECO:0007669"/>
    <property type="project" value="InterPro"/>
</dbReference>
<evidence type="ECO:0000313" key="5">
    <source>
        <dbReference type="Proteomes" id="UP000001514"/>
    </source>
</evidence>
<dbReference type="OrthoDB" id="2018246at2759"/>
<dbReference type="KEGG" id="smo:SELMODRAFT_67275"/>
<keyword evidence="5" id="KW-1185">Reference proteome</keyword>
<feature type="region of interest" description="Disordered" evidence="2">
    <location>
        <begin position="166"/>
        <end position="198"/>
    </location>
</feature>
<feature type="compositionally biased region" description="Polar residues" evidence="2">
    <location>
        <begin position="179"/>
        <end position="188"/>
    </location>
</feature>
<dbReference type="PANTHER" id="PTHR46646">
    <property type="entry name" value="TOM1-LIKE PROTEIN 1"/>
    <property type="match status" value="1"/>
</dbReference>
<dbReference type="Pfam" id="PF00790">
    <property type="entry name" value="VHS"/>
    <property type="match status" value="1"/>
</dbReference>
<dbReference type="GO" id="GO:0043328">
    <property type="term" value="P:protein transport to vacuole involved in ubiquitin-dependent protein catabolic process via the multivesicular body sorting pathway"/>
    <property type="evidence" value="ECO:0007669"/>
    <property type="project" value="InterPro"/>
</dbReference>
<evidence type="ECO:0000256" key="2">
    <source>
        <dbReference type="SAM" id="MobiDB-lite"/>
    </source>
</evidence>
<sequence>LGGRMSQRMNSLGDKMKEVFQGSSQADKFVEEATSEKNGFSPDWGKNLQICDMVNAEGLTGQDVMRGVKKRLSSKSPAVQLLALVLLETCVKNCEKMFAEVASEKVLDEMVKLVDDPQTSSQNRDKILRMIESWGEATEELRYLPVFEETYKSLRSRGIRFPGRDEESLAPIFTPPQSAPIQSSSLARAQSDPKADPKEVFDVARNSSELLSTVLSSSPQKEALEDDLTRALVEQCRQSQLSVHRLLEGSPE</sequence>
<dbReference type="Gramene" id="EFJ30208">
    <property type="protein sequence ID" value="EFJ30208"/>
    <property type="gene ID" value="SELMODRAFT_67275"/>
</dbReference>
<dbReference type="AlphaFoldDB" id="D8RCW0"/>
<comment type="similarity">
    <text evidence="1">Belongs to the TOM1 family.</text>
</comment>
<dbReference type="PROSITE" id="PS50179">
    <property type="entry name" value="VHS"/>
    <property type="match status" value="1"/>
</dbReference>
<dbReference type="SMART" id="SM00288">
    <property type="entry name" value="VHS"/>
    <property type="match status" value="1"/>
</dbReference>
<reference evidence="4 5" key="1">
    <citation type="journal article" date="2011" name="Science">
        <title>The Selaginella genome identifies genetic changes associated with the evolution of vascular plants.</title>
        <authorList>
            <person name="Banks J.A."/>
            <person name="Nishiyama T."/>
            <person name="Hasebe M."/>
            <person name="Bowman J.L."/>
            <person name="Gribskov M."/>
            <person name="dePamphilis C."/>
            <person name="Albert V.A."/>
            <person name="Aono N."/>
            <person name="Aoyama T."/>
            <person name="Ambrose B.A."/>
            <person name="Ashton N.W."/>
            <person name="Axtell M.J."/>
            <person name="Barker E."/>
            <person name="Barker M.S."/>
            <person name="Bennetzen J.L."/>
            <person name="Bonawitz N.D."/>
            <person name="Chapple C."/>
            <person name="Cheng C."/>
            <person name="Correa L.G."/>
            <person name="Dacre M."/>
            <person name="DeBarry J."/>
            <person name="Dreyer I."/>
            <person name="Elias M."/>
            <person name="Engstrom E.M."/>
            <person name="Estelle M."/>
            <person name="Feng L."/>
            <person name="Finet C."/>
            <person name="Floyd S.K."/>
            <person name="Frommer W.B."/>
            <person name="Fujita T."/>
            <person name="Gramzow L."/>
            <person name="Gutensohn M."/>
            <person name="Harholt J."/>
            <person name="Hattori M."/>
            <person name="Heyl A."/>
            <person name="Hirai T."/>
            <person name="Hiwatashi Y."/>
            <person name="Ishikawa M."/>
            <person name="Iwata M."/>
            <person name="Karol K.G."/>
            <person name="Koehler B."/>
            <person name="Kolukisaoglu U."/>
            <person name="Kubo M."/>
            <person name="Kurata T."/>
            <person name="Lalonde S."/>
            <person name="Li K."/>
            <person name="Li Y."/>
            <person name="Litt A."/>
            <person name="Lyons E."/>
            <person name="Manning G."/>
            <person name="Maruyama T."/>
            <person name="Michael T.P."/>
            <person name="Mikami K."/>
            <person name="Miyazaki S."/>
            <person name="Morinaga S."/>
            <person name="Murata T."/>
            <person name="Mueller-Roeber B."/>
            <person name="Nelson D.R."/>
            <person name="Obara M."/>
            <person name="Oguri Y."/>
            <person name="Olmstead R.G."/>
            <person name="Onodera N."/>
            <person name="Petersen B.L."/>
            <person name="Pils B."/>
            <person name="Prigge M."/>
            <person name="Rensing S.A."/>
            <person name="Riano-Pachon D.M."/>
            <person name="Roberts A.W."/>
            <person name="Sato Y."/>
            <person name="Scheller H.V."/>
            <person name="Schulz B."/>
            <person name="Schulz C."/>
            <person name="Shakirov E.V."/>
            <person name="Shibagaki N."/>
            <person name="Shinohara N."/>
            <person name="Shippen D.E."/>
            <person name="Soerensen I."/>
            <person name="Sotooka R."/>
            <person name="Sugimoto N."/>
            <person name="Sugita M."/>
            <person name="Sumikawa N."/>
            <person name="Tanurdzic M."/>
            <person name="Theissen G."/>
            <person name="Ulvskov P."/>
            <person name="Wakazuki S."/>
            <person name="Weng J.K."/>
            <person name="Willats W.W."/>
            <person name="Wipf D."/>
            <person name="Wolf P.G."/>
            <person name="Yang L."/>
            <person name="Zimmer A.D."/>
            <person name="Zhu Q."/>
            <person name="Mitros T."/>
            <person name="Hellsten U."/>
            <person name="Loque D."/>
            <person name="Otillar R."/>
            <person name="Salamov A."/>
            <person name="Schmutz J."/>
            <person name="Shapiro H."/>
            <person name="Lindquist E."/>
            <person name="Lucas S."/>
            <person name="Rokhsar D."/>
            <person name="Grigoriev I.V."/>
        </authorList>
    </citation>
    <scope>NUCLEOTIDE SEQUENCE [LARGE SCALE GENOMIC DNA]</scope>
</reference>
<dbReference type="EMBL" id="GL377576">
    <property type="protein sequence ID" value="EFJ30208.1"/>
    <property type="molecule type" value="Genomic_DNA"/>
</dbReference>
<feature type="non-terminal residue" evidence="4">
    <location>
        <position position="252"/>
    </location>
</feature>
<feature type="non-terminal residue" evidence="4">
    <location>
        <position position="1"/>
    </location>
</feature>
<dbReference type="SUPFAM" id="SSF89009">
    <property type="entry name" value="GAT-like domain"/>
    <property type="match status" value="1"/>
</dbReference>
<name>D8RCW0_SELML</name>
<dbReference type="eggNOG" id="KOG1087">
    <property type="taxonomic scope" value="Eukaryota"/>
</dbReference>
<proteinExistence type="inferred from homology"/>
<dbReference type="GO" id="GO:0043130">
    <property type="term" value="F:ubiquitin binding"/>
    <property type="evidence" value="ECO:0007669"/>
    <property type="project" value="InterPro"/>
</dbReference>
<dbReference type="InParanoid" id="D8RCW0"/>
<organism evidence="5">
    <name type="scientific">Selaginella moellendorffii</name>
    <name type="common">Spikemoss</name>
    <dbReference type="NCBI Taxonomy" id="88036"/>
    <lineage>
        <taxon>Eukaryota</taxon>
        <taxon>Viridiplantae</taxon>
        <taxon>Streptophyta</taxon>
        <taxon>Embryophyta</taxon>
        <taxon>Tracheophyta</taxon>
        <taxon>Lycopodiopsida</taxon>
        <taxon>Selaginellales</taxon>
        <taxon>Selaginellaceae</taxon>
        <taxon>Selaginella</taxon>
    </lineage>
</organism>
<evidence type="ECO:0000259" key="3">
    <source>
        <dbReference type="PROSITE" id="PS50179"/>
    </source>
</evidence>
<protein>
    <recommendedName>
        <fullName evidence="3">VHS domain-containing protein</fullName>
    </recommendedName>
</protein>
<dbReference type="PANTHER" id="PTHR46646:SF1">
    <property type="entry name" value="TOM1-LIKE PROTEIN 1"/>
    <property type="match status" value="1"/>
</dbReference>
<evidence type="ECO:0000256" key="1">
    <source>
        <dbReference type="ARBA" id="ARBA00007708"/>
    </source>
</evidence>
<evidence type="ECO:0000313" key="4">
    <source>
        <dbReference type="EMBL" id="EFJ30208.1"/>
    </source>
</evidence>
<dbReference type="InterPro" id="IPR002014">
    <property type="entry name" value="VHS_dom"/>
</dbReference>
<accession>D8RCW0</accession>
<dbReference type="STRING" id="88036.D8RCW0"/>
<dbReference type="CDD" id="cd03561">
    <property type="entry name" value="VHS"/>
    <property type="match status" value="1"/>
</dbReference>